<dbReference type="RefSeq" id="XP_013240309.1">
    <property type="nucleotide sequence ID" value="XM_013384855.1"/>
</dbReference>
<keyword evidence="2" id="KW-0540">Nuclease</keyword>
<evidence type="ECO:0000256" key="7">
    <source>
        <dbReference type="ARBA" id="ARBA00023180"/>
    </source>
</evidence>
<keyword evidence="4" id="KW-0255">Endonuclease</keyword>
<evidence type="ECO:0000256" key="1">
    <source>
        <dbReference type="ARBA" id="ARBA00009547"/>
    </source>
</evidence>
<keyword evidence="11" id="KW-1185">Reference proteome</keyword>
<dbReference type="EMBL" id="JMSN01000144">
    <property type="protein sequence ID" value="KDN37244.1"/>
    <property type="molecule type" value="Genomic_DNA"/>
</dbReference>
<feature type="compositionally biased region" description="Pro residues" evidence="8">
    <location>
        <begin position="387"/>
        <end position="407"/>
    </location>
</feature>
<evidence type="ECO:0000256" key="8">
    <source>
        <dbReference type="SAM" id="MobiDB-lite"/>
    </source>
</evidence>
<dbReference type="HOGENOM" id="CLU_044365_2_0_1"/>
<dbReference type="AlphaFoldDB" id="A0A066VEQ9"/>
<dbReference type="OrthoDB" id="441446at2759"/>
<keyword evidence="7" id="KW-0325">Glycoprotein</keyword>
<dbReference type="GO" id="GO:0003676">
    <property type="term" value="F:nucleic acid binding"/>
    <property type="evidence" value="ECO:0007669"/>
    <property type="project" value="InterPro"/>
</dbReference>
<dbReference type="InterPro" id="IPR008947">
    <property type="entry name" value="PLipase_C/P1_nuclease_dom_sf"/>
</dbReference>
<feature type="compositionally biased region" description="Basic residues" evidence="8">
    <location>
        <begin position="372"/>
        <end position="386"/>
    </location>
</feature>
<evidence type="ECO:0000256" key="9">
    <source>
        <dbReference type="SAM" id="SignalP"/>
    </source>
</evidence>
<reference evidence="10 11" key="1">
    <citation type="submission" date="2014-05" db="EMBL/GenBank/DDBJ databases">
        <title>Draft genome sequence of a rare smut relative, Tilletiaria anomala UBC 951.</title>
        <authorList>
            <consortium name="DOE Joint Genome Institute"/>
            <person name="Toome M."/>
            <person name="Kuo A."/>
            <person name="Henrissat B."/>
            <person name="Lipzen A."/>
            <person name="Tritt A."/>
            <person name="Yoshinaga Y."/>
            <person name="Zane M."/>
            <person name="Barry K."/>
            <person name="Grigoriev I.V."/>
            <person name="Spatafora J.W."/>
            <person name="Aimea M.C."/>
        </authorList>
    </citation>
    <scope>NUCLEOTIDE SEQUENCE [LARGE SCALE GENOMIC DNA]</scope>
    <source>
        <strain evidence="10 11">UBC 951</strain>
    </source>
</reference>
<evidence type="ECO:0000313" key="11">
    <source>
        <dbReference type="Proteomes" id="UP000027361"/>
    </source>
</evidence>
<sequence length="456" mass="50753">MVLRTPCSLSGALNLAVYLVLLLVAAPAVRAWGQVGHAIVATIAQTQLHPAVRAHICSILPDFTAYQSYYPRQGAPHTHCHLAPLASWPDAQHMRYPWSSKLHYINPLQDDPPLHCTYGEEGWASPDNLVTALYNYTSRLQTEQGWERDMAMRMVVHLMGDMGQPLHLTGRDRGGNDVWVRFEGRKSKLHTVWDSLMLQAQIRSLANYTTPLPSARIESALQGRIWDNYIRWLLQEGLGQPTLSAPSPAPPASTWWSEADQKDWLTCPATSEADQSDNTQLVLGQQKVRQLATGEGTICAMAWTKLMHPLVCSYAFAAPVPAPSKPNAAFLIGAGPRTPVDLEEDEDEADIWTMKDAELSIEHLNAKAELARRRRRRRRGPGRHPQPRPYPPPSSPSDPDPQHPQPQPELAELDVPEYFGRINDDKILQMQLAKAGVRLGALLNSLLLDEALQAGH</sequence>
<dbReference type="OMA" id="HQIVATI"/>
<dbReference type="STRING" id="1037660.A0A066VEQ9"/>
<keyword evidence="9" id="KW-0732">Signal</keyword>
<gene>
    <name evidence="10" type="ORF">K437DRAFT_276621</name>
</gene>
<dbReference type="Pfam" id="PF02265">
    <property type="entry name" value="S1-P1_nuclease"/>
    <property type="match status" value="1"/>
</dbReference>
<keyword evidence="3" id="KW-0479">Metal-binding</keyword>
<evidence type="ECO:0000256" key="5">
    <source>
        <dbReference type="ARBA" id="ARBA00022801"/>
    </source>
</evidence>
<feature type="region of interest" description="Disordered" evidence="8">
    <location>
        <begin position="365"/>
        <end position="408"/>
    </location>
</feature>
<dbReference type="GO" id="GO:0016788">
    <property type="term" value="F:hydrolase activity, acting on ester bonds"/>
    <property type="evidence" value="ECO:0007669"/>
    <property type="project" value="InterPro"/>
</dbReference>
<evidence type="ECO:0000256" key="3">
    <source>
        <dbReference type="ARBA" id="ARBA00022723"/>
    </source>
</evidence>
<dbReference type="PANTHER" id="PTHR33146">
    <property type="entry name" value="ENDONUCLEASE 4"/>
    <property type="match status" value="1"/>
</dbReference>
<evidence type="ECO:0000313" key="10">
    <source>
        <dbReference type="EMBL" id="KDN37244.1"/>
    </source>
</evidence>
<comment type="caution">
    <text evidence="10">The sequence shown here is derived from an EMBL/GenBank/DDBJ whole genome shotgun (WGS) entry which is preliminary data.</text>
</comment>
<evidence type="ECO:0000256" key="6">
    <source>
        <dbReference type="ARBA" id="ARBA00023157"/>
    </source>
</evidence>
<keyword evidence="6" id="KW-1015">Disulfide bond</keyword>
<keyword evidence="5" id="KW-0378">Hydrolase</keyword>
<dbReference type="GO" id="GO:0004519">
    <property type="term" value="F:endonuclease activity"/>
    <property type="evidence" value="ECO:0007669"/>
    <property type="project" value="UniProtKB-KW"/>
</dbReference>
<dbReference type="InterPro" id="IPR003154">
    <property type="entry name" value="S1/P1nuclease"/>
</dbReference>
<feature type="chain" id="PRO_5001631986" evidence="9">
    <location>
        <begin position="32"/>
        <end position="456"/>
    </location>
</feature>
<dbReference type="Proteomes" id="UP000027361">
    <property type="component" value="Unassembled WGS sequence"/>
</dbReference>
<dbReference type="CDD" id="cd11010">
    <property type="entry name" value="S1-P1_nuclease"/>
    <property type="match status" value="1"/>
</dbReference>
<proteinExistence type="inferred from homology"/>
<evidence type="ECO:0000256" key="2">
    <source>
        <dbReference type="ARBA" id="ARBA00022722"/>
    </source>
</evidence>
<organism evidence="10 11">
    <name type="scientific">Tilletiaria anomala (strain ATCC 24038 / CBS 436.72 / UBC 951)</name>
    <dbReference type="NCBI Taxonomy" id="1037660"/>
    <lineage>
        <taxon>Eukaryota</taxon>
        <taxon>Fungi</taxon>
        <taxon>Dikarya</taxon>
        <taxon>Basidiomycota</taxon>
        <taxon>Ustilaginomycotina</taxon>
        <taxon>Exobasidiomycetes</taxon>
        <taxon>Georgefischeriales</taxon>
        <taxon>Tilletiariaceae</taxon>
        <taxon>Tilletiaria</taxon>
    </lineage>
</organism>
<evidence type="ECO:0000256" key="4">
    <source>
        <dbReference type="ARBA" id="ARBA00022759"/>
    </source>
</evidence>
<dbReference type="SUPFAM" id="SSF48537">
    <property type="entry name" value="Phospholipase C/P1 nuclease"/>
    <property type="match status" value="1"/>
</dbReference>
<dbReference type="PANTHER" id="PTHR33146:SF29">
    <property type="entry name" value="S1_P1 NUCLEASE"/>
    <property type="match status" value="1"/>
</dbReference>
<dbReference type="GO" id="GO:0006308">
    <property type="term" value="P:DNA catabolic process"/>
    <property type="evidence" value="ECO:0007669"/>
    <property type="project" value="InterPro"/>
</dbReference>
<comment type="similarity">
    <text evidence="1">Belongs to the nuclease type I family.</text>
</comment>
<dbReference type="Gene3D" id="1.10.575.10">
    <property type="entry name" value="P1 Nuclease"/>
    <property type="match status" value="1"/>
</dbReference>
<dbReference type="GeneID" id="25266742"/>
<accession>A0A066VEQ9</accession>
<name>A0A066VEQ9_TILAU</name>
<feature type="signal peptide" evidence="9">
    <location>
        <begin position="1"/>
        <end position="31"/>
    </location>
</feature>
<dbReference type="InParanoid" id="A0A066VEQ9"/>
<dbReference type="GO" id="GO:0046872">
    <property type="term" value="F:metal ion binding"/>
    <property type="evidence" value="ECO:0007669"/>
    <property type="project" value="UniProtKB-KW"/>
</dbReference>
<protein>
    <submittedName>
        <fullName evidence="10">Phospholipase C/P1 nuclease</fullName>
    </submittedName>
</protein>